<dbReference type="InterPro" id="IPR028082">
    <property type="entry name" value="Peripla_BP_I"/>
</dbReference>
<evidence type="ECO:0000259" key="4">
    <source>
        <dbReference type="Pfam" id="PF13407"/>
    </source>
</evidence>
<keyword evidence="6" id="KW-1185">Reference proteome</keyword>
<dbReference type="PROSITE" id="PS51257">
    <property type="entry name" value="PROKAR_LIPOPROTEIN"/>
    <property type="match status" value="1"/>
</dbReference>
<organism evidence="5 6">
    <name type="scientific">Anaerofilum hominis</name>
    <dbReference type="NCBI Taxonomy" id="2763016"/>
    <lineage>
        <taxon>Bacteria</taxon>
        <taxon>Bacillati</taxon>
        <taxon>Bacillota</taxon>
        <taxon>Clostridia</taxon>
        <taxon>Eubacteriales</taxon>
        <taxon>Oscillospiraceae</taxon>
        <taxon>Anaerofilum</taxon>
    </lineage>
</organism>
<name>A0A923L1S3_9FIRM</name>
<sequence>MKKKFAALLAAFTLFGTLTGCTLPQDLRILGAPKLAVLGAPPQGEAPDLPQNAVLQAASDAGLEAVSGGNGADSLASLAQEQQVTVFIVCLARPTDAAAYLESARSMGLPVIFCGERPPDEEMRSYDKCWYVGGSPAKQGELLGETLFEAYLQGRIPDKNGDKQVQVLTVTTGAAQDARAGAALRIFENRGIYSEFLPALAISSELEKNAANQILAQLSQLPQTELILAANPALARAAAQAAPGVPVACFGSDEDLDPLLDSGAVLASVAFDQKAAAGLAVSFALNAAEGRDPTDGTGARLDDAHAALVGFFVNSAPLPQSGASSAAQAALQEGPDDQE</sequence>
<dbReference type="SUPFAM" id="SSF53822">
    <property type="entry name" value="Periplasmic binding protein-like I"/>
    <property type="match status" value="1"/>
</dbReference>
<feature type="compositionally biased region" description="Low complexity" evidence="2">
    <location>
        <begin position="320"/>
        <end position="332"/>
    </location>
</feature>
<comment type="caution">
    <text evidence="5">The sequence shown here is derived from an EMBL/GenBank/DDBJ whole genome shotgun (WGS) entry which is preliminary data.</text>
</comment>
<accession>A0A923L1S3</accession>
<feature type="chain" id="PRO_5039390645" evidence="3">
    <location>
        <begin position="21"/>
        <end position="339"/>
    </location>
</feature>
<feature type="region of interest" description="Disordered" evidence="2">
    <location>
        <begin position="320"/>
        <end position="339"/>
    </location>
</feature>
<feature type="signal peptide" evidence="3">
    <location>
        <begin position="1"/>
        <end position="20"/>
    </location>
</feature>
<dbReference type="PANTHER" id="PTHR30036:SF6">
    <property type="entry name" value="L-ARABINOSE-BINDING PERIPLASMIC PROTEIN"/>
    <property type="match status" value="1"/>
</dbReference>
<evidence type="ECO:0000256" key="1">
    <source>
        <dbReference type="ARBA" id="ARBA00004196"/>
    </source>
</evidence>
<dbReference type="InterPro" id="IPR050555">
    <property type="entry name" value="Bact_Solute-Bind_Prot2"/>
</dbReference>
<evidence type="ECO:0000313" key="5">
    <source>
        <dbReference type="EMBL" id="MBC5582260.1"/>
    </source>
</evidence>
<reference evidence="5" key="1">
    <citation type="submission" date="2020-08" db="EMBL/GenBank/DDBJ databases">
        <title>Genome public.</title>
        <authorList>
            <person name="Liu C."/>
            <person name="Sun Q."/>
        </authorList>
    </citation>
    <scope>NUCLEOTIDE SEQUENCE</scope>
    <source>
        <strain evidence="5">BX8</strain>
    </source>
</reference>
<proteinExistence type="predicted"/>
<dbReference type="Pfam" id="PF13407">
    <property type="entry name" value="Peripla_BP_4"/>
    <property type="match status" value="1"/>
</dbReference>
<dbReference type="Proteomes" id="UP000659630">
    <property type="component" value="Unassembled WGS sequence"/>
</dbReference>
<evidence type="ECO:0000256" key="3">
    <source>
        <dbReference type="SAM" id="SignalP"/>
    </source>
</evidence>
<evidence type="ECO:0000256" key="2">
    <source>
        <dbReference type="SAM" id="MobiDB-lite"/>
    </source>
</evidence>
<dbReference type="GO" id="GO:0030246">
    <property type="term" value="F:carbohydrate binding"/>
    <property type="evidence" value="ECO:0007669"/>
    <property type="project" value="TreeGrafter"/>
</dbReference>
<dbReference type="GO" id="GO:0030288">
    <property type="term" value="C:outer membrane-bounded periplasmic space"/>
    <property type="evidence" value="ECO:0007669"/>
    <property type="project" value="TreeGrafter"/>
</dbReference>
<dbReference type="InterPro" id="IPR025997">
    <property type="entry name" value="SBP_2_dom"/>
</dbReference>
<dbReference type="Gene3D" id="3.40.50.2300">
    <property type="match status" value="2"/>
</dbReference>
<comment type="subcellular location">
    <subcellularLocation>
        <location evidence="1">Cell envelope</location>
    </subcellularLocation>
</comment>
<keyword evidence="3" id="KW-0732">Signal</keyword>
<evidence type="ECO:0000313" key="6">
    <source>
        <dbReference type="Proteomes" id="UP000659630"/>
    </source>
</evidence>
<protein>
    <submittedName>
        <fullName evidence="5">Substrate-binding domain-containing protein</fullName>
    </submittedName>
</protein>
<dbReference type="AlphaFoldDB" id="A0A923L1S3"/>
<dbReference type="EMBL" id="JACONZ010000004">
    <property type="protein sequence ID" value="MBC5582260.1"/>
    <property type="molecule type" value="Genomic_DNA"/>
</dbReference>
<feature type="domain" description="Periplasmic binding protein" evidence="4">
    <location>
        <begin position="80"/>
        <end position="291"/>
    </location>
</feature>
<dbReference type="RefSeq" id="WP_186888600.1">
    <property type="nucleotide sequence ID" value="NZ_JACONZ010000004.1"/>
</dbReference>
<gene>
    <name evidence="5" type="ORF">H8S23_12150</name>
</gene>
<dbReference type="PANTHER" id="PTHR30036">
    <property type="entry name" value="D-XYLOSE-BINDING PERIPLASMIC PROTEIN"/>
    <property type="match status" value="1"/>
</dbReference>